<feature type="non-terminal residue" evidence="11">
    <location>
        <position position="83"/>
    </location>
</feature>
<dbReference type="GO" id="GO:0004888">
    <property type="term" value="F:transmembrane signaling receptor activity"/>
    <property type="evidence" value="ECO:0007669"/>
    <property type="project" value="InterPro"/>
</dbReference>
<evidence type="ECO:0000256" key="5">
    <source>
        <dbReference type="ARBA" id="ARBA00023136"/>
    </source>
</evidence>
<keyword evidence="12" id="KW-1185">Reference proteome</keyword>
<evidence type="ECO:0000256" key="4">
    <source>
        <dbReference type="ARBA" id="ARBA00022737"/>
    </source>
</evidence>
<comment type="caution">
    <text evidence="9">Lacks conserved residue(s) required for the propagation of feature annotation.</text>
</comment>
<keyword evidence="5" id="KW-0472">Membrane</keyword>
<dbReference type="PANTHER" id="PTHR46330">
    <property type="entry name" value="TUMOR NECROSIS FACTOR RECEPTOR SUPERFAMILY MEMBER 10B"/>
    <property type="match status" value="1"/>
</dbReference>
<sequence>STGTYVAEHCSAPNSRGRCAPCIEGESFTAHENGLEECLPCRQCKDDQVVLSPCALTHDTECQCGQGYFCPAEGCEICQRCST</sequence>
<feature type="non-terminal residue" evidence="11">
    <location>
        <position position="1"/>
    </location>
</feature>
<feature type="disulfide bond" evidence="9">
    <location>
        <begin position="44"/>
        <end position="62"/>
    </location>
</feature>
<evidence type="ECO:0000256" key="8">
    <source>
        <dbReference type="ARBA" id="ARBA00023180"/>
    </source>
</evidence>
<dbReference type="GO" id="GO:0043065">
    <property type="term" value="P:positive regulation of apoptotic process"/>
    <property type="evidence" value="ECO:0007669"/>
    <property type="project" value="TreeGrafter"/>
</dbReference>
<evidence type="ECO:0000256" key="2">
    <source>
        <dbReference type="ARBA" id="ARBA00022703"/>
    </source>
</evidence>
<dbReference type="Proteomes" id="UP000557230">
    <property type="component" value="Unassembled WGS sequence"/>
</dbReference>
<evidence type="ECO:0000259" key="10">
    <source>
        <dbReference type="PROSITE" id="PS50050"/>
    </source>
</evidence>
<evidence type="ECO:0000256" key="7">
    <source>
        <dbReference type="ARBA" id="ARBA00023170"/>
    </source>
</evidence>
<dbReference type="InterPro" id="IPR001368">
    <property type="entry name" value="TNFR/NGFR_Cys_rich_reg"/>
</dbReference>
<dbReference type="SMART" id="SM00208">
    <property type="entry name" value="TNFR"/>
    <property type="match status" value="1"/>
</dbReference>
<dbReference type="InterPro" id="IPR052491">
    <property type="entry name" value="TNFRSF10"/>
</dbReference>
<evidence type="ECO:0000313" key="12">
    <source>
        <dbReference type="Proteomes" id="UP000557230"/>
    </source>
</evidence>
<gene>
    <name evidence="11" type="primary">Tnfrsf26</name>
    <name evidence="11" type="ORF">INDMAC_R00100</name>
</gene>
<proteinExistence type="predicted"/>
<comment type="subcellular location">
    <subcellularLocation>
        <location evidence="1">Membrane</location>
    </subcellularLocation>
</comment>
<evidence type="ECO:0000256" key="3">
    <source>
        <dbReference type="ARBA" id="ARBA00022729"/>
    </source>
</evidence>
<evidence type="ECO:0000256" key="6">
    <source>
        <dbReference type="ARBA" id="ARBA00023157"/>
    </source>
</evidence>
<dbReference type="PROSITE" id="PS50050">
    <property type="entry name" value="TNFR_NGFR_2"/>
    <property type="match status" value="1"/>
</dbReference>
<keyword evidence="7" id="KW-0675">Receptor</keyword>
<evidence type="ECO:0000256" key="1">
    <source>
        <dbReference type="ARBA" id="ARBA00004370"/>
    </source>
</evidence>
<dbReference type="PRINTS" id="PR01680">
    <property type="entry name" value="TNFACTORR6"/>
</dbReference>
<feature type="disulfide bond" evidence="9">
    <location>
        <begin position="41"/>
        <end position="54"/>
    </location>
</feature>
<dbReference type="GO" id="GO:0005886">
    <property type="term" value="C:plasma membrane"/>
    <property type="evidence" value="ECO:0007669"/>
    <property type="project" value="TreeGrafter"/>
</dbReference>
<dbReference type="Gene3D" id="2.10.50.10">
    <property type="entry name" value="Tumor Necrosis Factor Receptor, subunit A, domain 2"/>
    <property type="match status" value="2"/>
</dbReference>
<feature type="repeat" description="TNFR-Cys" evidence="9">
    <location>
        <begin position="21"/>
        <end position="62"/>
    </location>
</feature>
<evidence type="ECO:0000256" key="9">
    <source>
        <dbReference type="PROSITE-ProRule" id="PRU00206"/>
    </source>
</evidence>
<keyword evidence="6 9" id="KW-1015">Disulfide bond</keyword>
<dbReference type="AlphaFoldDB" id="A0A7L1G513"/>
<dbReference type="InterPro" id="IPR008063">
    <property type="entry name" value="Fas_rcpt"/>
</dbReference>
<feature type="domain" description="TNFR-Cys" evidence="10">
    <location>
        <begin position="21"/>
        <end position="62"/>
    </location>
</feature>
<dbReference type="OrthoDB" id="8848202at2759"/>
<reference evidence="11 12" key="1">
    <citation type="submission" date="2019-09" db="EMBL/GenBank/DDBJ databases">
        <title>Bird 10,000 Genomes (B10K) Project - Family phase.</title>
        <authorList>
            <person name="Zhang G."/>
        </authorList>
    </citation>
    <scope>NUCLEOTIDE SEQUENCE [LARGE SCALE GENOMIC DNA]</scope>
    <source>
        <strain evidence="11">B10K-DU-001-78</strain>
        <tissue evidence="11">Muscle</tissue>
    </source>
</reference>
<dbReference type="EMBL" id="VXBD01003401">
    <property type="protein sequence ID" value="NXN09137.1"/>
    <property type="molecule type" value="Genomic_DNA"/>
</dbReference>
<evidence type="ECO:0000313" key="11">
    <source>
        <dbReference type="EMBL" id="NXN09137.1"/>
    </source>
</evidence>
<dbReference type="GO" id="GO:0009986">
    <property type="term" value="C:cell surface"/>
    <property type="evidence" value="ECO:0007669"/>
    <property type="project" value="TreeGrafter"/>
</dbReference>
<dbReference type="FunFam" id="2.10.50.10:FF:000004">
    <property type="entry name" value="Tumor necrosis factor receptor superfamily member 6"/>
    <property type="match status" value="1"/>
</dbReference>
<keyword evidence="2" id="KW-0053">Apoptosis</keyword>
<name>A0A7L1G513_9PICI</name>
<organism evidence="11 12">
    <name type="scientific">Indicator maculatus</name>
    <name type="common">spotted honeyguide</name>
    <dbReference type="NCBI Taxonomy" id="545262"/>
    <lineage>
        <taxon>Eukaryota</taxon>
        <taxon>Metazoa</taxon>
        <taxon>Chordata</taxon>
        <taxon>Craniata</taxon>
        <taxon>Vertebrata</taxon>
        <taxon>Euteleostomi</taxon>
        <taxon>Archelosauria</taxon>
        <taxon>Archosauria</taxon>
        <taxon>Dinosauria</taxon>
        <taxon>Saurischia</taxon>
        <taxon>Theropoda</taxon>
        <taxon>Coelurosauria</taxon>
        <taxon>Aves</taxon>
        <taxon>Neognathae</taxon>
        <taxon>Neoaves</taxon>
        <taxon>Telluraves</taxon>
        <taxon>Coraciimorphae</taxon>
        <taxon>Piciformes</taxon>
        <taxon>Indicatoridae</taxon>
        <taxon>Indicator</taxon>
    </lineage>
</organism>
<dbReference type="SUPFAM" id="SSF57586">
    <property type="entry name" value="TNF receptor-like"/>
    <property type="match status" value="2"/>
</dbReference>
<dbReference type="GO" id="GO:0036462">
    <property type="term" value="P:TRAIL-activated apoptotic signaling pathway"/>
    <property type="evidence" value="ECO:0007669"/>
    <property type="project" value="TreeGrafter"/>
</dbReference>
<accession>A0A7L1G513</accession>
<keyword evidence="4" id="KW-0677">Repeat</keyword>
<dbReference type="Pfam" id="PF00020">
    <property type="entry name" value="TNFR_c6"/>
    <property type="match status" value="1"/>
</dbReference>
<dbReference type="GO" id="GO:0006955">
    <property type="term" value="P:immune response"/>
    <property type="evidence" value="ECO:0007669"/>
    <property type="project" value="InterPro"/>
</dbReference>
<keyword evidence="8" id="KW-0325">Glycoprotein</keyword>
<dbReference type="PANTHER" id="PTHR46330:SF16">
    <property type="entry name" value="TUMOR NECROSIS FACTOR RECEPTOR SUPERFAMILY MEMBER 22"/>
    <property type="match status" value="1"/>
</dbReference>
<comment type="caution">
    <text evidence="11">The sequence shown here is derived from an EMBL/GenBank/DDBJ whole genome shotgun (WGS) entry which is preliminary data.</text>
</comment>
<protein>
    <submittedName>
        <fullName evidence="11">TNR26 factor</fullName>
    </submittedName>
</protein>
<keyword evidence="3" id="KW-0732">Signal</keyword>